<name>A0A553ZY50_9BACI</name>
<proteinExistence type="inferred from homology"/>
<gene>
    <name evidence="2" type="ORF">FN960_11265</name>
</gene>
<comment type="similarity">
    <text evidence="1">Belongs to the UPF0435 family.</text>
</comment>
<organism evidence="2 3">
    <name type="scientific">Alkalicoccobacillus porphyridii</name>
    <dbReference type="NCBI Taxonomy" id="2597270"/>
    <lineage>
        <taxon>Bacteria</taxon>
        <taxon>Bacillati</taxon>
        <taxon>Bacillota</taxon>
        <taxon>Bacilli</taxon>
        <taxon>Bacillales</taxon>
        <taxon>Bacillaceae</taxon>
        <taxon>Alkalicoccobacillus</taxon>
    </lineage>
</organism>
<dbReference type="Proteomes" id="UP000318521">
    <property type="component" value="Unassembled WGS sequence"/>
</dbReference>
<accession>A0A553ZY50</accession>
<dbReference type="InterPro" id="IPR009507">
    <property type="entry name" value="UPF0435"/>
</dbReference>
<evidence type="ECO:0000256" key="1">
    <source>
        <dbReference type="HAMAP-Rule" id="MF_00829"/>
    </source>
</evidence>
<evidence type="ECO:0000313" key="3">
    <source>
        <dbReference type="Proteomes" id="UP000318521"/>
    </source>
</evidence>
<dbReference type="OrthoDB" id="2361695at2"/>
<dbReference type="Pfam" id="PF06569">
    <property type="entry name" value="DUF1128"/>
    <property type="match status" value="1"/>
</dbReference>
<keyword evidence="3" id="KW-1185">Reference proteome</keyword>
<comment type="caution">
    <text evidence="2">The sequence shown here is derived from an EMBL/GenBank/DDBJ whole genome shotgun (WGS) entry which is preliminary data.</text>
</comment>
<sequence>MDLTANTPENMNYMLKQIEAKLQTVNAGALNAEKFDSEKYEDIRDIYEWVQKQASVSVREMEAIVSELGQLRKS</sequence>
<reference evidence="2 3" key="1">
    <citation type="submission" date="2019-07" db="EMBL/GenBank/DDBJ databases">
        <authorList>
            <person name="Park Y.J."/>
            <person name="Jeong S.E."/>
            <person name="Jung H.S."/>
        </authorList>
    </citation>
    <scope>NUCLEOTIDE SEQUENCE [LARGE SCALE GENOMIC DNA]</scope>
    <source>
        <strain evidence="3">P16(2019)</strain>
    </source>
</reference>
<dbReference type="AlphaFoldDB" id="A0A553ZY50"/>
<protein>
    <recommendedName>
        <fullName evidence="1">UPF0435 protein FN960_11265</fullName>
    </recommendedName>
</protein>
<evidence type="ECO:0000313" key="2">
    <source>
        <dbReference type="EMBL" id="TSB46378.1"/>
    </source>
</evidence>
<dbReference type="EMBL" id="VLXZ01000006">
    <property type="protein sequence ID" value="TSB46378.1"/>
    <property type="molecule type" value="Genomic_DNA"/>
</dbReference>
<dbReference type="HAMAP" id="MF_00829">
    <property type="entry name" value="UPF0435"/>
    <property type="match status" value="1"/>
</dbReference>
<dbReference type="RefSeq" id="WP_143848825.1">
    <property type="nucleotide sequence ID" value="NZ_VLXZ01000006.1"/>
</dbReference>